<feature type="domain" description="YknX-like C-terminal permuted SH3-like" evidence="7">
    <location>
        <begin position="299"/>
        <end position="367"/>
    </location>
</feature>
<sequence length="400" mass="42633">MKKKSNLFILLLAAVLVSCGGDKKSGKPDFGDDEYAVRTVGVQSAELQTTYPATIKGVQDVEIRPKVSGFITKLCVHEGQAVKKGQLLFVIDNETYQAAVRQARAAVNTAKAQLNTAKLTYSNNEKLFKNNVIGTYELQSSKNNLEAAYAAVAQAQAAYVSAKQNLDFCYITSPANGVVGDLPYRVGALVSASSQQPLTTVSSIGTMQVYFSVTEKDLLDMTKGVGGINAAIKDYPAVKLQLADGTVYNHDGHVATVSGVIDPTTGTVSMRADFPNPEHLLKSGASGSIVVPHVSSSAIIIPQDAVSQVQDKFFVYVVGEGNKVKYTPVTVNPNNDGKNYIIESGLKAGDRIVMNGISGLTDGQKITPLTEAQYQEKLKKTEALGADQGDLSKLKKAFGK</sequence>
<keyword evidence="3" id="KW-0732">Signal</keyword>
<evidence type="ECO:0000256" key="2">
    <source>
        <dbReference type="SAM" id="Coils"/>
    </source>
</evidence>
<dbReference type="GO" id="GO:0022857">
    <property type="term" value="F:transmembrane transporter activity"/>
    <property type="evidence" value="ECO:0007669"/>
    <property type="project" value="InterPro"/>
</dbReference>
<feature type="domain" description="Multidrug resistance protein MdtA-like alpha-helical hairpin" evidence="4">
    <location>
        <begin position="101"/>
        <end position="168"/>
    </location>
</feature>
<dbReference type="Pfam" id="PF25876">
    <property type="entry name" value="HH_MFP_RND"/>
    <property type="match status" value="1"/>
</dbReference>
<dbReference type="InterPro" id="IPR058626">
    <property type="entry name" value="MdtA-like_b-barrel"/>
</dbReference>
<evidence type="ECO:0000259" key="7">
    <source>
        <dbReference type="Pfam" id="PF25989"/>
    </source>
</evidence>
<dbReference type="RefSeq" id="WP_042517085.1">
    <property type="nucleotide sequence ID" value="NZ_JXQK01000004.1"/>
</dbReference>
<dbReference type="GO" id="GO:0005886">
    <property type="term" value="C:plasma membrane"/>
    <property type="evidence" value="ECO:0007669"/>
    <property type="project" value="TreeGrafter"/>
</dbReference>
<reference evidence="8 9" key="1">
    <citation type="submission" date="2015-01" db="EMBL/GenBank/DDBJ databases">
        <title>Comparative genomics of non-oral Prevotella species.</title>
        <authorList>
            <person name="Accetto T."/>
            <person name="Nograsek B."/>
            <person name="Avgustin G."/>
        </authorList>
    </citation>
    <scope>NUCLEOTIDE SEQUENCE [LARGE SCALE GENOMIC DNA]</scope>
    <source>
        <strain evidence="8 9">P5-119</strain>
    </source>
</reference>
<dbReference type="EMBL" id="JXQK01000004">
    <property type="protein sequence ID" value="KIP64971.1"/>
    <property type="molecule type" value="Genomic_DNA"/>
</dbReference>
<feature type="chain" id="PRO_5002212033" evidence="3">
    <location>
        <begin position="21"/>
        <end position="400"/>
    </location>
</feature>
<dbReference type="GO" id="GO:0030313">
    <property type="term" value="C:cell envelope"/>
    <property type="evidence" value="ECO:0007669"/>
    <property type="project" value="UniProtKB-SubCell"/>
</dbReference>
<dbReference type="InterPro" id="IPR058637">
    <property type="entry name" value="YknX-like_C"/>
</dbReference>
<evidence type="ECO:0000259" key="5">
    <source>
        <dbReference type="Pfam" id="PF25917"/>
    </source>
</evidence>
<dbReference type="SUPFAM" id="SSF111369">
    <property type="entry name" value="HlyD-like secretion proteins"/>
    <property type="match status" value="1"/>
</dbReference>
<proteinExistence type="inferred from homology"/>
<dbReference type="Gene3D" id="2.40.420.20">
    <property type="match status" value="1"/>
</dbReference>
<dbReference type="PANTHER" id="PTHR30158">
    <property type="entry name" value="ACRA/E-RELATED COMPONENT OF DRUG EFFLUX TRANSPORTER"/>
    <property type="match status" value="1"/>
</dbReference>
<feature type="signal peptide" evidence="3">
    <location>
        <begin position="1"/>
        <end position="20"/>
    </location>
</feature>
<name>A0A0D0I8N7_9BACT</name>
<feature type="domain" description="Multidrug resistance protein MdtA-like barrel-sandwich hybrid" evidence="5">
    <location>
        <begin position="60"/>
        <end position="201"/>
    </location>
</feature>
<dbReference type="Gene3D" id="2.40.30.170">
    <property type="match status" value="1"/>
</dbReference>
<organism evidence="8 9">
    <name type="scientific">Prevotella pectinovora</name>
    <dbReference type="NCBI Taxonomy" id="1602169"/>
    <lineage>
        <taxon>Bacteria</taxon>
        <taxon>Pseudomonadati</taxon>
        <taxon>Bacteroidota</taxon>
        <taxon>Bacteroidia</taxon>
        <taxon>Bacteroidales</taxon>
        <taxon>Prevotellaceae</taxon>
        <taxon>Prevotella</taxon>
    </lineage>
</organism>
<feature type="domain" description="Multidrug resistance protein MdtA-like beta-barrel" evidence="6">
    <location>
        <begin position="206"/>
        <end position="282"/>
    </location>
</feature>
<dbReference type="InterPro" id="IPR058625">
    <property type="entry name" value="MdtA-like_BSH"/>
</dbReference>
<dbReference type="PROSITE" id="PS51257">
    <property type="entry name" value="PROKAR_LIPOPROTEIN"/>
    <property type="match status" value="1"/>
</dbReference>
<dbReference type="PANTHER" id="PTHR30158:SF23">
    <property type="entry name" value="MULTIDRUG RESISTANCE PROTEIN MEXA"/>
    <property type="match status" value="1"/>
</dbReference>
<dbReference type="Gene3D" id="1.10.287.470">
    <property type="entry name" value="Helix hairpin bin"/>
    <property type="match status" value="1"/>
</dbReference>
<evidence type="ECO:0000256" key="3">
    <source>
        <dbReference type="SAM" id="SignalP"/>
    </source>
</evidence>
<dbReference type="GO" id="GO:0046677">
    <property type="term" value="P:response to antibiotic"/>
    <property type="evidence" value="ECO:0007669"/>
    <property type="project" value="TreeGrafter"/>
</dbReference>
<gene>
    <name evidence="8" type="ORF">ST44_00165</name>
</gene>
<accession>A0A0D0I8N7</accession>
<evidence type="ECO:0000259" key="6">
    <source>
        <dbReference type="Pfam" id="PF25944"/>
    </source>
</evidence>
<dbReference type="InterPro" id="IPR058624">
    <property type="entry name" value="MdtA-like_HH"/>
</dbReference>
<feature type="coiled-coil region" evidence="2">
    <location>
        <begin position="93"/>
        <end position="158"/>
    </location>
</feature>
<keyword evidence="9" id="KW-1185">Reference proteome</keyword>
<protein>
    <submittedName>
        <fullName evidence="8">Multidrug transporter</fullName>
    </submittedName>
</protein>
<dbReference type="Proteomes" id="UP000032046">
    <property type="component" value="Unassembled WGS sequence"/>
</dbReference>
<dbReference type="Gene3D" id="2.40.50.100">
    <property type="match status" value="1"/>
</dbReference>
<dbReference type="AlphaFoldDB" id="A0A0D0I8N7"/>
<keyword evidence="2" id="KW-0175">Coiled coil</keyword>
<dbReference type="STRING" id="1602171.ST44_00165"/>
<dbReference type="Pfam" id="PF25917">
    <property type="entry name" value="BSH_RND"/>
    <property type="match status" value="1"/>
</dbReference>
<evidence type="ECO:0000256" key="1">
    <source>
        <dbReference type="ARBA" id="ARBA00009477"/>
    </source>
</evidence>
<evidence type="ECO:0000313" key="8">
    <source>
        <dbReference type="EMBL" id="KIP64971.1"/>
    </source>
</evidence>
<dbReference type="InterPro" id="IPR006143">
    <property type="entry name" value="RND_pump_MFP"/>
</dbReference>
<evidence type="ECO:0000259" key="4">
    <source>
        <dbReference type="Pfam" id="PF25876"/>
    </source>
</evidence>
<dbReference type="Pfam" id="PF25989">
    <property type="entry name" value="YknX_C"/>
    <property type="match status" value="1"/>
</dbReference>
<evidence type="ECO:0000313" key="9">
    <source>
        <dbReference type="Proteomes" id="UP000032046"/>
    </source>
</evidence>
<comment type="caution">
    <text evidence="8">The sequence shown here is derived from an EMBL/GenBank/DDBJ whole genome shotgun (WGS) entry which is preliminary data.</text>
</comment>
<comment type="similarity">
    <text evidence="1">Belongs to the membrane fusion protein (MFP) (TC 8.A.1) family.</text>
</comment>
<dbReference type="NCBIfam" id="TIGR01730">
    <property type="entry name" value="RND_mfp"/>
    <property type="match status" value="1"/>
</dbReference>
<dbReference type="Pfam" id="PF25944">
    <property type="entry name" value="Beta-barrel_RND"/>
    <property type="match status" value="1"/>
</dbReference>